<feature type="coiled-coil region" evidence="6">
    <location>
        <begin position="4"/>
        <end position="38"/>
    </location>
</feature>
<dbReference type="GO" id="GO:0042803">
    <property type="term" value="F:protein homodimerization activity"/>
    <property type="evidence" value="ECO:0007669"/>
    <property type="project" value="InterPro"/>
</dbReference>
<comment type="subcellular location">
    <subcellularLocation>
        <location evidence="3">Cytoplasm</location>
    </subcellularLocation>
</comment>
<dbReference type="HAMAP" id="MF_01151">
    <property type="entry name" value="GrpE"/>
    <property type="match status" value="1"/>
</dbReference>
<dbReference type="PRINTS" id="PR00773">
    <property type="entry name" value="GRPEPROTEIN"/>
</dbReference>
<dbReference type="InterPro" id="IPR000740">
    <property type="entry name" value="GrpE"/>
</dbReference>
<evidence type="ECO:0000256" key="5">
    <source>
        <dbReference type="RuleBase" id="RU004478"/>
    </source>
</evidence>
<dbReference type="InterPro" id="IPR009012">
    <property type="entry name" value="GrpE_head"/>
</dbReference>
<dbReference type="GO" id="GO:0051082">
    <property type="term" value="F:unfolded protein binding"/>
    <property type="evidence" value="ECO:0007669"/>
    <property type="project" value="TreeGrafter"/>
</dbReference>
<dbReference type="GO" id="GO:0005737">
    <property type="term" value="C:cytoplasm"/>
    <property type="evidence" value="ECO:0007669"/>
    <property type="project" value="UniProtKB-SubCell"/>
</dbReference>
<dbReference type="SUPFAM" id="SSF58014">
    <property type="entry name" value="Coiled-coil domain of nucleotide exchange factor GrpE"/>
    <property type="match status" value="1"/>
</dbReference>
<dbReference type="GO" id="GO:0006457">
    <property type="term" value="P:protein folding"/>
    <property type="evidence" value="ECO:0007669"/>
    <property type="project" value="InterPro"/>
</dbReference>
<comment type="subunit">
    <text evidence="3">Homodimer.</text>
</comment>
<dbReference type="CDD" id="cd00446">
    <property type="entry name" value="GrpE"/>
    <property type="match status" value="1"/>
</dbReference>
<comment type="function">
    <text evidence="3 4">Participates actively in the response to hyperosmotic and heat shock by preventing the aggregation of stress-denatured proteins, in association with DnaK and GrpE. It is the nucleotide exchange factor for DnaK and may function as a thermosensor. Unfolded proteins bind initially to DnaJ; upon interaction with the DnaJ-bound protein, DnaK hydrolyzes its bound ATP, resulting in the formation of a stable complex. GrpE releases ADP from DnaK; ATP binding to DnaK triggers the release of the substrate protein, thus completing the reaction cycle. Several rounds of ATP-dependent interactions between DnaJ, DnaK and GrpE are required for fully efficient folding.</text>
</comment>
<dbReference type="GO" id="GO:0000774">
    <property type="term" value="F:adenyl-nucleotide exchange factor activity"/>
    <property type="evidence" value="ECO:0007669"/>
    <property type="project" value="InterPro"/>
</dbReference>
<protein>
    <recommendedName>
        <fullName evidence="3 4">Protein GrpE</fullName>
    </recommendedName>
    <alternativeName>
        <fullName evidence="3">HSP-70 cofactor</fullName>
    </alternativeName>
</protein>
<sequence>MKEDKSQKDKIETLEKKIEELEDCWKRALADYKNLEKRVQEDKESWKFFANERLIKRFLPVIDNLERLKKHMDDKGLDLIIKDLVSGLKEFGVEEINSENAEFDPMQMEALETVRGEKNKVVETVSKGYLLNNKLIRPAVVKVGNGQKEA</sequence>
<evidence type="ECO:0000256" key="2">
    <source>
        <dbReference type="ARBA" id="ARBA00023186"/>
    </source>
</evidence>
<dbReference type="SUPFAM" id="SSF51064">
    <property type="entry name" value="Head domain of nucleotide exchange factor GrpE"/>
    <property type="match status" value="1"/>
</dbReference>
<evidence type="ECO:0000313" key="7">
    <source>
        <dbReference type="EMBL" id="KKS02395.1"/>
    </source>
</evidence>
<reference evidence="7 8" key="1">
    <citation type="journal article" date="2015" name="Nature">
        <title>rRNA introns, odd ribosomes, and small enigmatic genomes across a large radiation of phyla.</title>
        <authorList>
            <person name="Brown C.T."/>
            <person name="Hug L.A."/>
            <person name="Thomas B.C."/>
            <person name="Sharon I."/>
            <person name="Castelle C.J."/>
            <person name="Singh A."/>
            <person name="Wilkins M.J."/>
            <person name="Williams K.H."/>
            <person name="Banfield J.F."/>
        </authorList>
    </citation>
    <scope>NUCLEOTIDE SEQUENCE [LARGE SCALE GENOMIC DNA]</scope>
</reference>
<evidence type="ECO:0000313" key="8">
    <source>
        <dbReference type="Proteomes" id="UP000033947"/>
    </source>
</evidence>
<evidence type="ECO:0000256" key="3">
    <source>
        <dbReference type="HAMAP-Rule" id="MF_01151"/>
    </source>
</evidence>
<dbReference type="GO" id="GO:0051087">
    <property type="term" value="F:protein-folding chaperone binding"/>
    <property type="evidence" value="ECO:0007669"/>
    <property type="project" value="InterPro"/>
</dbReference>
<accession>A0A0G0VN25</accession>
<dbReference type="PANTHER" id="PTHR21237">
    <property type="entry name" value="GRPE PROTEIN"/>
    <property type="match status" value="1"/>
</dbReference>
<keyword evidence="3 4" id="KW-0346">Stress response</keyword>
<dbReference type="InterPro" id="IPR013805">
    <property type="entry name" value="GrpE_CC"/>
</dbReference>
<dbReference type="Gene3D" id="3.90.20.20">
    <property type="match status" value="1"/>
</dbReference>
<organism evidence="7 8">
    <name type="scientific">candidate division WWE3 bacterium GW2011_GWC2_41_23</name>
    <dbReference type="NCBI Taxonomy" id="1619123"/>
    <lineage>
        <taxon>Bacteria</taxon>
        <taxon>Katanobacteria</taxon>
    </lineage>
</organism>
<proteinExistence type="inferred from homology"/>
<comment type="caution">
    <text evidence="7">The sequence shown here is derived from an EMBL/GenBank/DDBJ whole genome shotgun (WGS) entry which is preliminary data.</text>
</comment>
<dbReference type="Gene3D" id="2.30.22.10">
    <property type="entry name" value="Head domain of nucleotide exchange factor GrpE"/>
    <property type="match status" value="1"/>
</dbReference>
<dbReference type="Proteomes" id="UP000033947">
    <property type="component" value="Unassembled WGS sequence"/>
</dbReference>
<evidence type="ECO:0000256" key="1">
    <source>
        <dbReference type="ARBA" id="ARBA00009054"/>
    </source>
</evidence>
<evidence type="ECO:0000256" key="6">
    <source>
        <dbReference type="SAM" id="Coils"/>
    </source>
</evidence>
<keyword evidence="6" id="KW-0175">Coiled coil</keyword>
<dbReference type="EMBL" id="LCBB01000015">
    <property type="protein sequence ID" value="KKS02395.1"/>
    <property type="molecule type" value="Genomic_DNA"/>
</dbReference>
<name>A0A0G0VN25_UNCKA</name>
<dbReference type="PANTHER" id="PTHR21237:SF23">
    <property type="entry name" value="GRPE PROTEIN HOMOLOG, MITOCHONDRIAL"/>
    <property type="match status" value="1"/>
</dbReference>
<dbReference type="AlphaFoldDB" id="A0A0G0VN25"/>
<gene>
    <name evidence="3" type="primary">grpE</name>
    <name evidence="7" type="ORF">UU55_C0015G0002</name>
</gene>
<dbReference type="PROSITE" id="PS01071">
    <property type="entry name" value="GRPE"/>
    <property type="match status" value="1"/>
</dbReference>
<comment type="similarity">
    <text evidence="1 3 5">Belongs to the GrpE family.</text>
</comment>
<keyword evidence="2 3" id="KW-0143">Chaperone</keyword>
<dbReference type="Pfam" id="PF01025">
    <property type="entry name" value="GrpE"/>
    <property type="match status" value="1"/>
</dbReference>
<keyword evidence="3" id="KW-0963">Cytoplasm</keyword>
<evidence type="ECO:0000256" key="4">
    <source>
        <dbReference type="RuleBase" id="RU000639"/>
    </source>
</evidence>